<evidence type="ECO:0000259" key="2">
    <source>
        <dbReference type="PROSITE" id="PS50011"/>
    </source>
</evidence>
<dbReference type="InterPro" id="IPR000719">
    <property type="entry name" value="Prot_kinase_dom"/>
</dbReference>
<keyword evidence="4" id="KW-1185">Reference proteome</keyword>
<sequence length="394" mass="45488">MTIRPPSLPPLYAKKSPRTQNCSEKYLVDLEQFEIINDNLKKGTIGLVNLVCFKRDQQTLAAKTSYLQFDEQNKPFISREIRSLISVQHPTLIAYRGFSYKDFEGQNNLTILMNYIRNIPLSDMIDNNILSPSTFDNTKRQIILVGIARGMMILHKHHIVHQDLKPENILLDKNYLPVITDFGLTKIFNPYNKPIQSVQKSVTYLAPEIISGSKYNSKADVYAFGIIMYEVLTGRRVQFGQNCEQSIHVNSQIKNGLKKMTLKCLSKSPNDRPTFSELFRKLSLQNDASISDENDVIPVSEDDECAFGSLEFCMEKVDLEKLFWYVERIIEETPIDKSREERSSLRDEMQVLKMHNSEMERKITALERENEMLRNEIMQMKSGNESSPQKVPKS</sequence>
<dbReference type="InterPro" id="IPR008271">
    <property type="entry name" value="Ser/Thr_kinase_AS"/>
</dbReference>
<accession>A0ABR2H136</accession>
<feature type="coiled-coil region" evidence="1">
    <location>
        <begin position="335"/>
        <end position="383"/>
    </location>
</feature>
<gene>
    <name evidence="3" type="ORF">M9Y10_031617</name>
</gene>
<dbReference type="InterPro" id="IPR050167">
    <property type="entry name" value="Ser_Thr_protein_kinase"/>
</dbReference>
<dbReference type="PROSITE" id="PS50011">
    <property type="entry name" value="PROTEIN_KINASE_DOM"/>
    <property type="match status" value="1"/>
</dbReference>
<comment type="caution">
    <text evidence="3">The sequence shown here is derived from an EMBL/GenBank/DDBJ whole genome shotgun (WGS) entry which is preliminary data.</text>
</comment>
<dbReference type="EMBL" id="JAPFFF010000050">
    <property type="protein sequence ID" value="KAK8839903.1"/>
    <property type="molecule type" value="Genomic_DNA"/>
</dbReference>
<dbReference type="Pfam" id="PF00069">
    <property type="entry name" value="Pkinase"/>
    <property type="match status" value="1"/>
</dbReference>
<keyword evidence="1" id="KW-0175">Coiled coil</keyword>
<reference evidence="3 4" key="1">
    <citation type="submission" date="2024-04" db="EMBL/GenBank/DDBJ databases">
        <title>Tritrichomonas musculus Genome.</title>
        <authorList>
            <person name="Alves-Ferreira E."/>
            <person name="Grigg M."/>
            <person name="Lorenzi H."/>
            <person name="Galac M."/>
        </authorList>
    </citation>
    <scope>NUCLEOTIDE SEQUENCE [LARGE SCALE GENOMIC DNA]</scope>
    <source>
        <strain evidence="3 4">EAF2021</strain>
    </source>
</reference>
<name>A0ABR2H136_9EUKA</name>
<dbReference type="PROSITE" id="PS00108">
    <property type="entry name" value="PROTEIN_KINASE_ST"/>
    <property type="match status" value="1"/>
</dbReference>
<dbReference type="Proteomes" id="UP001470230">
    <property type="component" value="Unassembled WGS sequence"/>
</dbReference>
<dbReference type="PANTHER" id="PTHR23257">
    <property type="entry name" value="SERINE-THREONINE PROTEIN KINASE"/>
    <property type="match status" value="1"/>
</dbReference>
<dbReference type="SMART" id="SM00220">
    <property type="entry name" value="S_TKc"/>
    <property type="match status" value="1"/>
</dbReference>
<protein>
    <recommendedName>
        <fullName evidence="2">Protein kinase domain-containing protein</fullName>
    </recommendedName>
</protein>
<feature type="domain" description="Protein kinase" evidence="2">
    <location>
        <begin position="34"/>
        <end position="284"/>
    </location>
</feature>
<organism evidence="3 4">
    <name type="scientific">Tritrichomonas musculus</name>
    <dbReference type="NCBI Taxonomy" id="1915356"/>
    <lineage>
        <taxon>Eukaryota</taxon>
        <taxon>Metamonada</taxon>
        <taxon>Parabasalia</taxon>
        <taxon>Tritrichomonadida</taxon>
        <taxon>Tritrichomonadidae</taxon>
        <taxon>Tritrichomonas</taxon>
    </lineage>
</organism>
<evidence type="ECO:0000256" key="1">
    <source>
        <dbReference type="SAM" id="Coils"/>
    </source>
</evidence>
<proteinExistence type="predicted"/>
<evidence type="ECO:0000313" key="4">
    <source>
        <dbReference type="Proteomes" id="UP001470230"/>
    </source>
</evidence>
<dbReference type="Gene3D" id="1.10.510.10">
    <property type="entry name" value="Transferase(Phosphotransferase) domain 1"/>
    <property type="match status" value="1"/>
</dbReference>
<evidence type="ECO:0000313" key="3">
    <source>
        <dbReference type="EMBL" id="KAK8839903.1"/>
    </source>
</evidence>
<dbReference type="InterPro" id="IPR011009">
    <property type="entry name" value="Kinase-like_dom_sf"/>
</dbReference>
<dbReference type="SUPFAM" id="SSF56112">
    <property type="entry name" value="Protein kinase-like (PK-like)"/>
    <property type="match status" value="1"/>
</dbReference>